<reference evidence="1" key="1">
    <citation type="submission" date="2013-11" db="EMBL/GenBank/DDBJ databases">
        <title>Microbial diversity, functional groups and degradation webs in Northern and Southern Mediterranean and Red Sea marine crude oil polluted sites.</title>
        <authorList>
            <person name="Daffonchio D."/>
            <person name="Mapelli F."/>
            <person name="Ferrer M."/>
            <person name="Richter M."/>
            <person name="Cherif A."/>
            <person name="Malkawi H.I."/>
            <person name="Yakimov M.M."/>
            <person name="Abdel-Fattah Y.R."/>
            <person name="Blaghen M."/>
            <person name="Golyshin P.N."/>
            <person name="Kalogerakis N."/>
            <person name="Boon N."/>
            <person name="Magagnini M."/>
            <person name="Fava F."/>
        </authorList>
    </citation>
    <scope>NUCLEOTIDE SEQUENCE</scope>
</reference>
<accession>A0A1B6NWV8</accession>
<feature type="non-terminal residue" evidence="1">
    <location>
        <position position="47"/>
    </location>
</feature>
<sequence length="47" mass="5473">MSTNDNTYFIDAQTGTGFNAETFLKHYWQQKPVVIKNFFPNFADPID</sequence>
<dbReference type="EMBL" id="AYSL01000302">
    <property type="protein sequence ID" value="KTF07848.1"/>
    <property type="molecule type" value="Genomic_DNA"/>
</dbReference>
<dbReference type="AlphaFoldDB" id="A0A1B6NWV8"/>
<evidence type="ECO:0000313" key="1">
    <source>
        <dbReference type="EMBL" id="KTF07848.1"/>
    </source>
</evidence>
<name>A0A1B6NWV8_9ZZZZ</name>
<dbReference type="SUPFAM" id="SSF51197">
    <property type="entry name" value="Clavaminate synthase-like"/>
    <property type="match status" value="1"/>
</dbReference>
<comment type="caution">
    <text evidence="1">The sequence shown here is derived from an EMBL/GenBank/DDBJ whole genome shotgun (WGS) entry which is preliminary data.</text>
</comment>
<organism evidence="1">
    <name type="scientific">marine sediment metagenome</name>
    <dbReference type="NCBI Taxonomy" id="412755"/>
    <lineage>
        <taxon>unclassified sequences</taxon>
        <taxon>metagenomes</taxon>
        <taxon>ecological metagenomes</taxon>
    </lineage>
</organism>
<proteinExistence type="predicted"/>
<protein>
    <submittedName>
        <fullName evidence="1">Uncharacterized protein</fullName>
    </submittedName>
</protein>
<dbReference type="Gene3D" id="2.60.120.650">
    <property type="entry name" value="Cupin"/>
    <property type="match status" value="1"/>
</dbReference>
<gene>
    <name evidence="1" type="ORF">MGSAQ_000653</name>
</gene>